<feature type="domain" description="Thiamine pyrophosphate enzyme TPP-binding" evidence="9">
    <location>
        <begin position="459"/>
        <end position="540"/>
    </location>
</feature>
<dbReference type="InParanoid" id="A5DN30"/>
<dbReference type="GO" id="GO:0005829">
    <property type="term" value="C:cytosol"/>
    <property type="evidence" value="ECO:0007669"/>
    <property type="project" value="TreeGrafter"/>
</dbReference>
<dbReference type="KEGG" id="pgu:PGUG_04681"/>
<dbReference type="PANTHER" id="PTHR43452:SF3">
    <property type="entry name" value="TRANSAMINATED AMINO ACID DECARBOXYLASE"/>
    <property type="match status" value="1"/>
</dbReference>
<dbReference type="InterPro" id="IPR047213">
    <property type="entry name" value="TPP_PYR_PDC_IPDC-like"/>
</dbReference>
<evidence type="ECO:0000256" key="1">
    <source>
        <dbReference type="ARBA" id="ARBA00001964"/>
    </source>
</evidence>
<dbReference type="CDD" id="cd07038">
    <property type="entry name" value="TPP_PYR_PDC_IPDC_like"/>
    <property type="match status" value="1"/>
</dbReference>
<keyword evidence="5 8" id="KW-0460">Magnesium</keyword>
<dbReference type="EMBL" id="CH408160">
    <property type="protein sequence ID" value="EDK40583.2"/>
    <property type="molecule type" value="Genomic_DNA"/>
</dbReference>
<comment type="similarity">
    <text evidence="2">Belongs to the TPP enzyme family.</text>
</comment>
<dbReference type="Gene3D" id="3.40.50.1220">
    <property type="entry name" value="TPP-binding domain"/>
    <property type="match status" value="1"/>
</dbReference>
<organism evidence="11 12">
    <name type="scientific">Meyerozyma guilliermondii (strain ATCC 6260 / CBS 566 / DSM 6381 / JCM 1539 / NBRC 10279 / NRRL Y-324)</name>
    <name type="common">Yeast</name>
    <name type="synonym">Candida guilliermondii</name>
    <dbReference type="NCBI Taxonomy" id="294746"/>
    <lineage>
        <taxon>Eukaryota</taxon>
        <taxon>Fungi</taxon>
        <taxon>Dikarya</taxon>
        <taxon>Ascomycota</taxon>
        <taxon>Saccharomycotina</taxon>
        <taxon>Pichiomycetes</taxon>
        <taxon>Debaryomycetaceae</taxon>
        <taxon>Meyerozyma</taxon>
    </lineage>
</organism>
<dbReference type="InterPro" id="IPR011766">
    <property type="entry name" value="TPP_enzyme_TPP-bd"/>
</dbReference>
<evidence type="ECO:0000256" key="8">
    <source>
        <dbReference type="PIRSR" id="PIRSR036565-2"/>
    </source>
</evidence>
<comment type="cofactor">
    <cofactor evidence="8">
        <name>Mg(2+)</name>
        <dbReference type="ChEBI" id="CHEBI:18420"/>
    </cofactor>
    <text evidence="8">Binds 1 Mg(2+) per subunit.</text>
</comment>
<dbReference type="InterPro" id="IPR029035">
    <property type="entry name" value="DHS-like_NAD/FAD-binding_dom"/>
</dbReference>
<dbReference type="HOGENOM" id="CLU_013748_0_2_1"/>
<dbReference type="GO" id="GO:0004737">
    <property type="term" value="F:pyruvate decarboxylase activity"/>
    <property type="evidence" value="ECO:0007669"/>
    <property type="project" value="TreeGrafter"/>
</dbReference>
<dbReference type="FunCoup" id="A5DN30">
    <property type="interactions" value="52"/>
</dbReference>
<protein>
    <recommendedName>
        <fullName evidence="13">Pyruvate decarboxylase</fullName>
    </recommendedName>
</protein>
<feature type="binding site" evidence="8">
    <location>
        <position position="533"/>
    </location>
    <ligand>
        <name>Mg(2+)</name>
        <dbReference type="ChEBI" id="CHEBI:18420"/>
    </ligand>
</feature>
<dbReference type="OMA" id="AQEISVM"/>
<dbReference type="CDD" id="cd02005">
    <property type="entry name" value="TPP_PDC_IPDC"/>
    <property type="match status" value="1"/>
</dbReference>
<gene>
    <name evidence="11" type="ORF">PGUG_04681</name>
</gene>
<evidence type="ECO:0000313" key="11">
    <source>
        <dbReference type="EMBL" id="EDK40583.2"/>
    </source>
</evidence>
<keyword evidence="4" id="KW-0210">Decarboxylase</keyword>
<dbReference type="GO" id="GO:0030976">
    <property type="term" value="F:thiamine pyrophosphate binding"/>
    <property type="evidence" value="ECO:0007669"/>
    <property type="project" value="InterPro"/>
</dbReference>
<dbReference type="Proteomes" id="UP000001997">
    <property type="component" value="Unassembled WGS sequence"/>
</dbReference>
<dbReference type="Pfam" id="PF02776">
    <property type="entry name" value="TPP_enzyme_N"/>
    <property type="match status" value="1"/>
</dbReference>
<evidence type="ECO:0000256" key="3">
    <source>
        <dbReference type="ARBA" id="ARBA00022723"/>
    </source>
</evidence>
<dbReference type="GO" id="GO:0046872">
    <property type="term" value="F:metal ion binding"/>
    <property type="evidence" value="ECO:0007669"/>
    <property type="project" value="UniProtKB-KW"/>
</dbReference>
<dbReference type="SUPFAM" id="SSF52467">
    <property type="entry name" value="DHS-like NAD/FAD-binding domain"/>
    <property type="match status" value="1"/>
</dbReference>
<evidence type="ECO:0000259" key="9">
    <source>
        <dbReference type="Pfam" id="PF02775"/>
    </source>
</evidence>
<dbReference type="FunFam" id="3.40.50.970:FF:000024">
    <property type="entry name" value="Pyruvate decarboxylase isozyme"/>
    <property type="match status" value="1"/>
</dbReference>
<feature type="binding site" evidence="8">
    <location>
        <position position="505"/>
    </location>
    <ligand>
        <name>Mg(2+)</name>
        <dbReference type="ChEBI" id="CHEBI:18420"/>
    </ligand>
</feature>
<comment type="cofactor">
    <cofactor evidence="1">
        <name>thiamine diphosphate</name>
        <dbReference type="ChEBI" id="CHEBI:58937"/>
    </cofactor>
</comment>
<dbReference type="SUPFAM" id="SSF52518">
    <property type="entry name" value="Thiamin diphosphate-binding fold (THDP-binding)"/>
    <property type="match status" value="2"/>
</dbReference>
<dbReference type="InterPro" id="IPR029061">
    <property type="entry name" value="THDP-binding"/>
</dbReference>
<sequence length="626" mass="70426">MVPIATNTGSSESLTNGENIPLGEYLFLRICQANPRLKSIFGIPGDFNLNLLEHLYTKSVAEDKKVRFINLCNELNASYTVDGYAKVIDGLAVLITTYGVGELSAINGVSGAFAEFAPVLHIVGTTSSKQMEFAESSSGGNVVNIHHLVQNKNPLCAPDHNVYKKLVNDVSMVQESLTKEGIEDGTNLEKIDKVLRVILAESRPGYLYIPSDIPDMMVPSSRLSEPLEKEAVVDQELLSTITKRILSKFYNSKRPAVLGDTLITRFGLQKEFEEFVAELPANFVRLFSTNMSRYLDETLPNFVGTYYGALTSNADVRADLELNTDFLITFGYMNVETNTGVYTQNYKYIDDYVEIHPDYILIDGEYIVTKNYKTGERKFSMGHLVQELWSTLDSSRFVHNSKTINNISFKSSPTKQHTKESKSGRISQTKLVDYFNESLQENDILIVETCTFMFSVPDLHFPKGVSFYSQNFYGSIGYALPATLGASVAEYDLGTNRRIILVEGDGSAQMTVQELSTFLRYDIVPPKIFLINNEGYTVERVIKGPTRSYNDIQDCWQWTKLFEIFGDVNHEKHSSIILKTDSDLDEFSMSDDSKIQFIELSMDKLDSPERLHQIATRKFASPLTRA</sequence>
<keyword evidence="3 8" id="KW-0479">Metal-binding</keyword>
<name>A5DN30_PICGU</name>
<dbReference type="OrthoDB" id="308383at2759"/>
<reference evidence="11 12" key="1">
    <citation type="journal article" date="2009" name="Nature">
        <title>Evolution of pathogenicity and sexual reproduction in eight Candida genomes.</title>
        <authorList>
            <person name="Butler G."/>
            <person name="Rasmussen M.D."/>
            <person name="Lin M.F."/>
            <person name="Santos M.A."/>
            <person name="Sakthikumar S."/>
            <person name="Munro C.A."/>
            <person name="Rheinbay E."/>
            <person name="Grabherr M."/>
            <person name="Forche A."/>
            <person name="Reedy J.L."/>
            <person name="Agrafioti I."/>
            <person name="Arnaud M.B."/>
            <person name="Bates S."/>
            <person name="Brown A.J."/>
            <person name="Brunke S."/>
            <person name="Costanzo M.C."/>
            <person name="Fitzpatrick D.A."/>
            <person name="de Groot P.W."/>
            <person name="Harris D."/>
            <person name="Hoyer L.L."/>
            <person name="Hube B."/>
            <person name="Klis F.M."/>
            <person name="Kodira C."/>
            <person name="Lennard N."/>
            <person name="Logue M.E."/>
            <person name="Martin R."/>
            <person name="Neiman A.M."/>
            <person name="Nikolaou E."/>
            <person name="Quail M.A."/>
            <person name="Quinn J."/>
            <person name="Santos M.C."/>
            <person name="Schmitzberger F.F."/>
            <person name="Sherlock G."/>
            <person name="Shah P."/>
            <person name="Silverstein K.A."/>
            <person name="Skrzypek M.S."/>
            <person name="Soll D."/>
            <person name="Staggs R."/>
            <person name="Stansfield I."/>
            <person name="Stumpf M.P."/>
            <person name="Sudbery P.E."/>
            <person name="Srikantha T."/>
            <person name="Zeng Q."/>
            <person name="Berman J."/>
            <person name="Berriman M."/>
            <person name="Heitman J."/>
            <person name="Gow N.A."/>
            <person name="Lorenz M.C."/>
            <person name="Birren B.W."/>
            <person name="Kellis M."/>
            <person name="Cuomo C.A."/>
        </authorList>
    </citation>
    <scope>NUCLEOTIDE SEQUENCE [LARGE SCALE GENOMIC DNA]</scope>
    <source>
        <strain evidence="12">ATCC 6260 / CBS 566 / DSM 6381 / JCM 1539 / NBRC 10279 / NRRL Y-324</strain>
    </source>
</reference>
<evidence type="ECO:0000259" key="10">
    <source>
        <dbReference type="Pfam" id="PF02776"/>
    </source>
</evidence>
<keyword evidence="7" id="KW-0456">Lyase</keyword>
<dbReference type="VEuPathDB" id="FungiDB:PGUG_04681"/>
<dbReference type="eggNOG" id="KOG1184">
    <property type="taxonomic scope" value="Eukaryota"/>
</dbReference>
<dbReference type="GeneID" id="5124818"/>
<dbReference type="GO" id="GO:0000949">
    <property type="term" value="P:aromatic amino acid family catabolic process to alcohol via Ehrlich pathway"/>
    <property type="evidence" value="ECO:0007669"/>
    <property type="project" value="TreeGrafter"/>
</dbReference>
<dbReference type="Pfam" id="PF02775">
    <property type="entry name" value="TPP_enzyme_C"/>
    <property type="match status" value="1"/>
</dbReference>
<dbReference type="Gene3D" id="3.40.50.970">
    <property type="match status" value="2"/>
</dbReference>
<feature type="binding site" evidence="8">
    <location>
        <position position="535"/>
    </location>
    <ligand>
        <name>Mg(2+)</name>
        <dbReference type="ChEBI" id="CHEBI:18420"/>
    </ligand>
</feature>
<dbReference type="InterPro" id="IPR047214">
    <property type="entry name" value="TPP_PDC_IPDC"/>
</dbReference>
<proteinExistence type="inferred from homology"/>
<dbReference type="AlphaFoldDB" id="A5DN30"/>
<evidence type="ECO:0000256" key="4">
    <source>
        <dbReference type="ARBA" id="ARBA00022793"/>
    </source>
</evidence>
<dbReference type="RefSeq" id="XP_001482726.2">
    <property type="nucleotide sequence ID" value="XM_001482676.1"/>
</dbReference>
<evidence type="ECO:0000256" key="5">
    <source>
        <dbReference type="ARBA" id="ARBA00022842"/>
    </source>
</evidence>
<feature type="domain" description="Thiamine pyrophosphate enzyme N-terminal TPP-binding" evidence="10">
    <location>
        <begin position="37"/>
        <end position="132"/>
    </location>
</feature>
<dbReference type="PANTHER" id="PTHR43452">
    <property type="entry name" value="PYRUVATE DECARBOXYLASE"/>
    <property type="match status" value="1"/>
</dbReference>
<dbReference type="GO" id="GO:0005634">
    <property type="term" value="C:nucleus"/>
    <property type="evidence" value="ECO:0007669"/>
    <property type="project" value="TreeGrafter"/>
</dbReference>
<evidence type="ECO:0000256" key="2">
    <source>
        <dbReference type="ARBA" id="ARBA00007812"/>
    </source>
</evidence>
<dbReference type="STRING" id="294746.A5DN30"/>
<evidence type="ECO:0000256" key="7">
    <source>
        <dbReference type="ARBA" id="ARBA00023239"/>
    </source>
</evidence>
<accession>A5DN30</accession>
<dbReference type="InterPro" id="IPR012110">
    <property type="entry name" value="PDC/IPDC-like"/>
</dbReference>
<dbReference type="InterPro" id="IPR012001">
    <property type="entry name" value="Thiamin_PyroP_enz_TPP-bd_dom"/>
</dbReference>
<keyword evidence="6" id="KW-0786">Thiamine pyrophosphate</keyword>
<keyword evidence="12" id="KW-1185">Reference proteome</keyword>
<dbReference type="PIRSF" id="PIRSF036565">
    <property type="entry name" value="Pyruvt_ip_decrb"/>
    <property type="match status" value="1"/>
</dbReference>
<evidence type="ECO:0000256" key="6">
    <source>
        <dbReference type="ARBA" id="ARBA00023052"/>
    </source>
</evidence>
<evidence type="ECO:0000313" key="12">
    <source>
        <dbReference type="Proteomes" id="UP000001997"/>
    </source>
</evidence>
<evidence type="ECO:0008006" key="13">
    <source>
        <dbReference type="Google" id="ProtNLM"/>
    </source>
</evidence>